<protein>
    <recommendedName>
        <fullName evidence="9">G-protein coupled receptors family 1 profile domain-containing protein</fullName>
    </recommendedName>
</protein>
<feature type="transmembrane region" description="Helical" evidence="8">
    <location>
        <begin position="350"/>
        <end position="369"/>
    </location>
</feature>
<evidence type="ECO:0000259" key="9">
    <source>
        <dbReference type="PROSITE" id="PS50262"/>
    </source>
</evidence>
<sequence>MVWTFPEVDIDPADFPVPFTIESQVMVAVVCIPLIISFSINGLLLYVFAREKPLWTSSNMLLMSMSLADFLHSFTSVPVLLWNLAENAYVSPVACKWQGALALFTGSAQLITMSTIAIERYFAIVKQSPMPTRNVLAMASVPWFTAFGIAGFPFLLGTLCRRPTNVTCAAAWWTRETRGVIFTITCFAILSTSMSLTVLLYYKTWLVVRNQTRELQDLMKSRITATTVATASTANAGQSIIQTRAMSTQELPPERSRLRRLVDTCLEVVLFVMKGANADQDEHEVSGQGTGSRGKAPRQHTTQRRQVLEKIVFNRSLRIVAVFFLGWALYNVMFVLELIMGRPVPLVMDYLAHALVCISGICNMLIMVTDNNRFNEAFRRHLGVGKFRLERNMASGSRDTFESPSLEKVNGKVQSPAILVAGPGSIDWKIDEVDGA</sequence>
<dbReference type="InterPro" id="IPR000276">
    <property type="entry name" value="GPCR_Rhodpsn"/>
</dbReference>
<feature type="transmembrane region" description="Helical" evidence="8">
    <location>
        <begin position="101"/>
        <end position="123"/>
    </location>
</feature>
<dbReference type="RefSeq" id="XP_016605287.1">
    <property type="nucleotide sequence ID" value="XM_016755796.1"/>
</dbReference>
<dbReference type="GeneID" id="27690837"/>
<feature type="domain" description="G-protein coupled receptors family 1 profile" evidence="9">
    <location>
        <begin position="40"/>
        <end position="367"/>
    </location>
</feature>
<dbReference type="GO" id="GO:0004930">
    <property type="term" value="F:G protein-coupled receptor activity"/>
    <property type="evidence" value="ECO:0007669"/>
    <property type="project" value="UniProtKB-KW"/>
</dbReference>
<gene>
    <name evidence="10" type="ORF">SPPG_07634</name>
</gene>
<feature type="transmembrane region" description="Helical" evidence="8">
    <location>
        <begin position="312"/>
        <end position="330"/>
    </location>
</feature>
<accession>A0A0L0H7Q1</accession>
<feature type="transmembrane region" description="Helical" evidence="8">
    <location>
        <begin position="60"/>
        <end position="81"/>
    </location>
</feature>
<evidence type="ECO:0000256" key="7">
    <source>
        <dbReference type="SAM" id="MobiDB-lite"/>
    </source>
</evidence>
<dbReference type="Proteomes" id="UP000053201">
    <property type="component" value="Unassembled WGS sequence"/>
</dbReference>
<dbReference type="InterPro" id="IPR050125">
    <property type="entry name" value="GPCR_opsins"/>
</dbReference>
<comment type="subcellular location">
    <subcellularLocation>
        <location evidence="1">Membrane</location>
        <topology evidence="1">Multi-pass membrane protein</topology>
    </subcellularLocation>
</comment>
<dbReference type="SMART" id="SM01381">
    <property type="entry name" value="7TM_GPCR_Srsx"/>
    <property type="match status" value="1"/>
</dbReference>
<dbReference type="GO" id="GO:0016020">
    <property type="term" value="C:membrane"/>
    <property type="evidence" value="ECO:0007669"/>
    <property type="project" value="UniProtKB-SubCell"/>
</dbReference>
<dbReference type="PANTHER" id="PTHR24240">
    <property type="entry name" value="OPSIN"/>
    <property type="match status" value="1"/>
</dbReference>
<proteinExistence type="predicted"/>
<dbReference type="STRING" id="645134.A0A0L0H7Q1"/>
<dbReference type="InterPro" id="IPR017452">
    <property type="entry name" value="GPCR_Rhodpsn_7TM"/>
</dbReference>
<keyword evidence="3 8" id="KW-1133">Transmembrane helix</keyword>
<feature type="transmembrane region" description="Helical" evidence="8">
    <location>
        <begin position="135"/>
        <end position="159"/>
    </location>
</feature>
<dbReference type="eggNOG" id="KOG3656">
    <property type="taxonomic scope" value="Eukaryota"/>
</dbReference>
<evidence type="ECO:0000256" key="4">
    <source>
        <dbReference type="ARBA" id="ARBA00023040"/>
    </source>
</evidence>
<dbReference type="Pfam" id="PF00001">
    <property type="entry name" value="7tm_1"/>
    <property type="match status" value="1"/>
</dbReference>
<dbReference type="Gene3D" id="1.20.1070.10">
    <property type="entry name" value="Rhodopsin 7-helix transmembrane proteins"/>
    <property type="match status" value="1"/>
</dbReference>
<keyword evidence="11" id="KW-1185">Reference proteome</keyword>
<keyword evidence="5 8" id="KW-0472">Membrane</keyword>
<evidence type="ECO:0000256" key="5">
    <source>
        <dbReference type="ARBA" id="ARBA00023136"/>
    </source>
</evidence>
<organism evidence="10 11">
    <name type="scientific">Spizellomyces punctatus (strain DAOM BR117)</name>
    <dbReference type="NCBI Taxonomy" id="645134"/>
    <lineage>
        <taxon>Eukaryota</taxon>
        <taxon>Fungi</taxon>
        <taxon>Fungi incertae sedis</taxon>
        <taxon>Chytridiomycota</taxon>
        <taxon>Chytridiomycota incertae sedis</taxon>
        <taxon>Chytridiomycetes</taxon>
        <taxon>Spizellomycetales</taxon>
        <taxon>Spizellomycetaceae</taxon>
        <taxon>Spizellomyces</taxon>
    </lineage>
</organism>
<evidence type="ECO:0000256" key="1">
    <source>
        <dbReference type="ARBA" id="ARBA00004141"/>
    </source>
</evidence>
<keyword evidence="4" id="KW-0297">G-protein coupled receptor</keyword>
<dbReference type="InParanoid" id="A0A0L0H7Q1"/>
<evidence type="ECO:0000256" key="2">
    <source>
        <dbReference type="ARBA" id="ARBA00022692"/>
    </source>
</evidence>
<name>A0A0L0H7Q1_SPIPD</name>
<evidence type="ECO:0000256" key="6">
    <source>
        <dbReference type="ARBA" id="ARBA00023170"/>
    </source>
</evidence>
<feature type="transmembrane region" description="Helical" evidence="8">
    <location>
        <begin position="179"/>
        <end position="202"/>
    </location>
</feature>
<dbReference type="EMBL" id="KQ257465">
    <property type="protein sequence ID" value="KNC97247.1"/>
    <property type="molecule type" value="Genomic_DNA"/>
</dbReference>
<dbReference type="VEuPathDB" id="FungiDB:SPPG_07634"/>
<dbReference type="PRINTS" id="PR00237">
    <property type="entry name" value="GPCRRHODOPSN"/>
</dbReference>
<feature type="region of interest" description="Disordered" evidence="7">
    <location>
        <begin position="281"/>
        <end position="302"/>
    </location>
</feature>
<evidence type="ECO:0000313" key="11">
    <source>
        <dbReference type="Proteomes" id="UP000053201"/>
    </source>
</evidence>
<evidence type="ECO:0000313" key="10">
    <source>
        <dbReference type="EMBL" id="KNC97247.1"/>
    </source>
</evidence>
<dbReference type="PROSITE" id="PS50262">
    <property type="entry name" value="G_PROTEIN_RECEP_F1_2"/>
    <property type="match status" value="1"/>
</dbReference>
<keyword evidence="2 8" id="KW-0812">Transmembrane</keyword>
<evidence type="ECO:0000256" key="3">
    <source>
        <dbReference type="ARBA" id="ARBA00022989"/>
    </source>
</evidence>
<dbReference type="AlphaFoldDB" id="A0A0L0H7Q1"/>
<evidence type="ECO:0000256" key="8">
    <source>
        <dbReference type="SAM" id="Phobius"/>
    </source>
</evidence>
<keyword evidence="4" id="KW-0807">Transducer</keyword>
<feature type="transmembrane region" description="Helical" evidence="8">
    <location>
        <begin position="25"/>
        <end position="48"/>
    </location>
</feature>
<keyword evidence="6" id="KW-0675">Receptor</keyword>
<dbReference type="OrthoDB" id="2121491at2759"/>
<reference evidence="10 11" key="1">
    <citation type="submission" date="2009-08" db="EMBL/GenBank/DDBJ databases">
        <title>The Genome Sequence of Spizellomyces punctatus strain DAOM BR117.</title>
        <authorList>
            <consortium name="The Broad Institute Genome Sequencing Platform"/>
            <person name="Russ C."/>
            <person name="Cuomo C."/>
            <person name="Shea T."/>
            <person name="Young S.K."/>
            <person name="Zeng Q."/>
            <person name="Koehrsen M."/>
            <person name="Haas B."/>
            <person name="Borodovsky M."/>
            <person name="Guigo R."/>
            <person name="Alvarado L."/>
            <person name="Berlin A."/>
            <person name="Bochicchio J."/>
            <person name="Borenstein D."/>
            <person name="Chapman S."/>
            <person name="Chen Z."/>
            <person name="Engels R."/>
            <person name="Freedman E."/>
            <person name="Gellesch M."/>
            <person name="Goldberg J."/>
            <person name="Griggs A."/>
            <person name="Gujja S."/>
            <person name="Heiman D."/>
            <person name="Hepburn T."/>
            <person name="Howarth C."/>
            <person name="Jen D."/>
            <person name="Larson L."/>
            <person name="Lewis B."/>
            <person name="Mehta T."/>
            <person name="Park D."/>
            <person name="Pearson M."/>
            <person name="Roberts A."/>
            <person name="Saif S."/>
            <person name="Shenoy N."/>
            <person name="Sisk P."/>
            <person name="Stolte C."/>
            <person name="Sykes S."/>
            <person name="Thomson T."/>
            <person name="Walk T."/>
            <person name="White J."/>
            <person name="Yandava C."/>
            <person name="Burger G."/>
            <person name="Gray M.W."/>
            <person name="Holland P.W.H."/>
            <person name="King N."/>
            <person name="Lang F.B.F."/>
            <person name="Roger A.J."/>
            <person name="Ruiz-Trillo I."/>
            <person name="Lander E."/>
            <person name="Nusbaum C."/>
        </authorList>
    </citation>
    <scope>NUCLEOTIDE SEQUENCE [LARGE SCALE GENOMIC DNA]</scope>
    <source>
        <strain evidence="10 11">DAOM BR117</strain>
    </source>
</reference>
<dbReference type="SUPFAM" id="SSF81321">
    <property type="entry name" value="Family A G protein-coupled receptor-like"/>
    <property type="match status" value="1"/>
</dbReference>